<accession>A0A1N6WBN9</accession>
<proteinExistence type="predicted"/>
<evidence type="ECO:0000313" key="9">
    <source>
        <dbReference type="Proteomes" id="UP000215545"/>
    </source>
</evidence>
<dbReference type="RefSeq" id="WP_045852627.1">
    <property type="nucleotide sequence ID" value="NZ_FTLX01000004.1"/>
</dbReference>
<feature type="domain" description="Mur ligase C-terminal" evidence="4">
    <location>
        <begin position="324"/>
        <end position="444"/>
    </location>
</feature>
<dbReference type="Pfam" id="PF02875">
    <property type="entry name" value="Mur_ligase_C"/>
    <property type="match status" value="1"/>
</dbReference>
<dbReference type="AlphaFoldDB" id="A0A1N6WBN9"/>
<evidence type="ECO:0000313" key="6">
    <source>
        <dbReference type="EMBL" id="OXS77899.1"/>
    </source>
</evidence>
<dbReference type="Proteomes" id="UP000215545">
    <property type="component" value="Unassembled WGS sequence"/>
</dbReference>
<dbReference type="InterPro" id="IPR051046">
    <property type="entry name" value="MurCDEF_CellWall_CoF430Synth"/>
</dbReference>
<dbReference type="Gene3D" id="3.40.1190.10">
    <property type="entry name" value="Mur-like, catalytic domain"/>
    <property type="match status" value="1"/>
</dbReference>
<keyword evidence="9" id="KW-1185">Reference proteome</keyword>
<dbReference type="PANTHER" id="PTHR43024">
    <property type="entry name" value="UDP-N-ACETYLMURAMOYL-TRIPEPTIDE--D-ALANYL-D-ALANINE LIGASE"/>
    <property type="match status" value="1"/>
</dbReference>
<dbReference type="EMBL" id="MWSK01000004">
    <property type="protein sequence ID" value="OXS77899.1"/>
    <property type="molecule type" value="Genomic_DNA"/>
</dbReference>
<dbReference type="SUPFAM" id="SSF53244">
    <property type="entry name" value="MurD-like peptide ligases, peptide-binding domain"/>
    <property type="match status" value="1"/>
</dbReference>
<dbReference type="PANTHER" id="PTHR43024:SF1">
    <property type="entry name" value="UDP-N-ACETYLMURAMOYL-TRIPEPTIDE--D-ALANYL-D-ALANINE LIGASE"/>
    <property type="match status" value="1"/>
</dbReference>
<dbReference type="InterPro" id="IPR036565">
    <property type="entry name" value="Mur-like_cat_sf"/>
</dbReference>
<keyword evidence="2" id="KW-0547">Nucleotide-binding</keyword>
<keyword evidence="1 7" id="KW-0436">Ligase</keyword>
<dbReference type="GO" id="GO:0005524">
    <property type="term" value="F:ATP binding"/>
    <property type="evidence" value="ECO:0007669"/>
    <property type="project" value="UniProtKB-KW"/>
</dbReference>
<keyword evidence="3" id="KW-0067">ATP-binding</keyword>
<dbReference type="InterPro" id="IPR004101">
    <property type="entry name" value="Mur_ligase_C"/>
</dbReference>
<dbReference type="Gene3D" id="3.90.190.20">
    <property type="entry name" value="Mur ligase, C-terminal domain"/>
    <property type="match status" value="1"/>
</dbReference>
<dbReference type="InterPro" id="IPR013221">
    <property type="entry name" value="Mur_ligase_cen"/>
</dbReference>
<dbReference type="Pfam" id="PF08245">
    <property type="entry name" value="Mur_ligase_M"/>
    <property type="match status" value="1"/>
</dbReference>
<dbReference type="Proteomes" id="UP000186385">
    <property type="component" value="Unassembled WGS sequence"/>
</dbReference>
<dbReference type="SUPFAM" id="SSF53623">
    <property type="entry name" value="MurD-like peptide ligases, catalytic domain"/>
    <property type="match status" value="1"/>
</dbReference>
<evidence type="ECO:0000259" key="5">
    <source>
        <dbReference type="Pfam" id="PF08245"/>
    </source>
</evidence>
<evidence type="ECO:0000313" key="7">
    <source>
        <dbReference type="EMBL" id="SIQ87559.1"/>
    </source>
</evidence>
<reference evidence="7 8" key="1">
    <citation type="submission" date="2017-01" db="EMBL/GenBank/DDBJ databases">
        <authorList>
            <person name="Mah S.A."/>
            <person name="Swanson W.J."/>
            <person name="Moy G.W."/>
            <person name="Vacquier V.D."/>
        </authorList>
    </citation>
    <scope>NUCLEOTIDE SEQUENCE [LARGE SCALE GENOMIC DNA]</scope>
    <source>
        <strain evidence="7 8">NIO-1016</strain>
    </source>
</reference>
<dbReference type="GO" id="GO:0016881">
    <property type="term" value="F:acid-amino acid ligase activity"/>
    <property type="evidence" value="ECO:0007669"/>
    <property type="project" value="InterPro"/>
</dbReference>
<dbReference type="STRING" id="1017273.SAMN05443094_104123"/>
<gene>
    <name evidence="6" type="ORF">B1B05_09840</name>
    <name evidence="7" type="ORF">SAMN05443094_104123</name>
</gene>
<sequence>MEPILVKDIREVLEGELWSGTEDGYVKQAIVYNRHTLETAHTLIFLNKKEPMDWEQVEPMTPCVIVTDKPVSEIEHLFNKTTVIRVKSVLQSYWTFIDYYRSLFTIPVAAITGTCGKTTVKEMMKHLLSETYNVQASESSKNEPRRSFHYLLGINRQTDMAVFETGLGNTGNIKHQCLVYQPTIGMITMIGAHHLDGCKTLEGYIEAKGEMLEGVSENGTLLINADDENSKKLPLHSFKGTLLSFGVTSPSDYQASHIRYAKEGMAFDLLHNGRTYAAQVPGYGEHQVYNALAAVAAVHLMGMEIEAAIKRLAGFQNMERHLEVSPGMNGSTIIDDTWTINPTSIEAALKVVDELGKEKKTIVLLGDINRLGDYEKEYHQKAGSMVAERSFHTLITIGEKAKEIGLQAKRDDFKGHIYSFPTVEGVMDVLKKTVDDQTLLLIKGPMKSRSMIALAQELKML</sequence>
<dbReference type="EMBL" id="FTLX01000004">
    <property type="protein sequence ID" value="SIQ87559.1"/>
    <property type="molecule type" value="Genomic_DNA"/>
</dbReference>
<reference evidence="9" key="2">
    <citation type="submission" date="2017-03" db="EMBL/GenBank/DDBJ databases">
        <title>Bacillus sp. V-88(T) DSM27956, whole genome shotgun sequencing project.</title>
        <authorList>
            <person name="Dastager S.G."/>
            <person name="Neurgaonkar P.S."/>
            <person name="Dharne M.S."/>
        </authorList>
    </citation>
    <scope>NUCLEOTIDE SEQUENCE [LARGE SCALE GENOMIC DNA]</scope>
    <source>
        <strain evidence="9">DSM 25145</strain>
    </source>
</reference>
<feature type="domain" description="Mur ligase central" evidence="5">
    <location>
        <begin position="111"/>
        <end position="298"/>
    </location>
</feature>
<evidence type="ECO:0000256" key="2">
    <source>
        <dbReference type="ARBA" id="ARBA00022741"/>
    </source>
</evidence>
<evidence type="ECO:0000313" key="8">
    <source>
        <dbReference type="Proteomes" id="UP000186385"/>
    </source>
</evidence>
<evidence type="ECO:0000256" key="3">
    <source>
        <dbReference type="ARBA" id="ARBA00022840"/>
    </source>
</evidence>
<evidence type="ECO:0000256" key="1">
    <source>
        <dbReference type="ARBA" id="ARBA00022598"/>
    </source>
</evidence>
<protein>
    <submittedName>
        <fullName evidence="7">UDP-N-acetylmuramoyl-tripeptide--D-alanyl-D-alanine ligase</fullName>
    </submittedName>
    <submittedName>
        <fullName evidence="6">UDP-N-acetylmuramoylalanyl-D-glutamate--2, 6-diaminopimelate ligase</fullName>
    </submittedName>
</protein>
<dbReference type="OrthoDB" id="9801978at2"/>
<evidence type="ECO:0000259" key="4">
    <source>
        <dbReference type="Pfam" id="PF02875"/>
    </source>
</evidence>
<name>A0A1N6WBN9_9BACI</name>
<dbReference type="InterPro" id="IPR036615">
    <property type="entry name" value="Mur_ligase_C_dom_sf"/>
</dbReference>
<organism evidence="7 8">
    <name type="scientific">Domibacillus enclensis</name>
    <dbReference type="NCBI Taxonomy" id="1017273"/>
    <lineage>
        <taxon>Bacteria</taxon>
        <taxon>Bacillati</taxon>
        <taxon>Bacillota</taxon>
        <taxon>Bacilli</taxon>
        <taxon>Bacillales</taxon>
        <taxon>Bacillaceae</taxon>
        <taxon>Domibacillus</taxon>
    </lineage>
</organism>
<reference evidence="6" key="3">
    <citation type="submission" date="2017-03" db="EMBL/GenBank/DDBJ databases">
        <authorList>
            <person name="Dastager S.G."/>
            <person name="Neurgaonkar P.S."/>
            <person name="Dharne M.S."/>
        </authorList>
    </citation>
    <scope>NUCLEOTIDE SEQUENCE</scope>
    <source>
        <strain evidence="6">DSM 25145</strain>
    </source>
</reference>